<dbReference type="Pfam" id="PF08534">
    <property type="entry name" value="Redoxin"/>
    <property type="match status" value="1"/>
</dbReference>
<organism evidence="7 8">
    <name type="scientific">Mucilaginibacter ximonensis</name>
    <dbReference type="NCBI Taxonomy" id="538021"/>
    <lineage>
        <taxon>Bacteria</taxon>
        <taxon>Pseudomonadati</taxon>
        <taxon>Bacteroidota</taxon>
        <taxon>Sphingobacteriia</taxon>
        <taxon>Sphingobacteriales</taxon>
        <taxon>Sphingobacteriaceae</taxon>
        <taxon>Mucilaginibacter</taxon>
    </lineage>
</organism>
<evidence type="ECO:0000256" key="4">
    <source>
        <dbReference type="ARBA" id="ARBA00023284"/>
    </source>
</evidence>
<dbReference type="PANTHER" id="PTHR42852">
    <property type="entry name" value="THIOL:DISULFIDE INTERCHANGE PROTEIN DSBE"/>
    <property type="match status" value="1"/>
</dbReference>
<keyword evidence="2" id="KW-0201">Cytochrome c-type biogenesis</keyword>
<dbReference type="InterPro" id="IPR013740">
    <property type="entry name" value="Redoxin"/>
</dbReference>
<dbReference type="PROSITE" id="PS51352">
    <property type="entry name" value="THIOREDOXIN_2"/>
    <property type="match status" value="1"/>
</dbReference>
<protein>
    <submittedName>
        <fullName evidence="7">TlpA family protein disulfide reductase</fullName>
    </submittedName>
</protein>
<sequence>MNLLLSSKKSSLLIMWLCLISLNQVKAQATRNHAINYLADTSANFQTLISQFKGKIVYVDIWATWCSPCRQELRKAKEIKAFADFAKKNNIAILYICADHNVKGWKQFITSNNLTGYHCLTGQALDNDFHTIFSSVQLRSGIMKRSFYIPRHMIVDQAGTIVDSTAGPQGSMDVYRKISKLIVRISPDLD</sequence>
<evidence type="ECO:0000313" key="8">
    <source>
        <dbReference type="Proteomes" id="UP001597557"/>
    </source>
</evidence>
<evidence type="ECO:0000256" key="3">
    <source>
        <dbReference type="ARBA" id="ARBA00023157"/>
    </source>
</evidence>
<comment type="subcellular location">
    <subcellularLocation>
        <location evidence="1">Cell envelope</location>
    </subcellularLocation>
</comment>
<feature type="signal peptide" evidence="5">
    <location>
        <begin position="1"/>
        <end position="27"/>
    </location>
</feature>
<evidence type="ECO:0000259" key="6">
    <source>
        <dbReference type="PROSITE" id="PS51352"/>
    </source>
</evidence>
<accession>A0ABW5Y6H6</accession>
<dbReference type="RefSeq" id="WP_377181011.1">
    <property type="nucleotide sequence ID" value="NZ_JBHUPD010000001.1"/>
</dbReference>
<dbReference type="Gene3D" id="3.40.30.10">
    <property type="entry name" value="Glutaredoxin"/>
    <property type="match status" value="1"/>
</dbReference>
<dbReference type="Proteomes" id="UP001597557">
    <property type="component" value="Unassembled WGS sequence"/>
</dbReference>
<keyword evidence="5" id="KW-0732">Signal</keyword>
<feature type="domain" description="Thioredoxin" evidence="6">
    <location>
        <begin position="21"/>
        <end position="183"/>
    </location>
</feature>
<comment type="caution">
    <text evidence="7">The sequence shown here is derived from an EMBL/GenBank/DDBJ whole genome shotgun (WGS) entry which is preliminary data.</text>
</comment>
<evidence type="ECO:0000256" key="1">
    <source>
        <dbReference type="ARBA" id="ARBA00004196"/>
    </source>
</evidence>
<proteinExistence type="predicted"/>
<dbReference type="InterPro" id="IPR036249">
    <property type="entry name" value="Thioredoxin-like_sf"/>
</dbReference>
<evidence type="ECO:0000256" key="5">
    <source>
        <dbReference type="SAM" id="SignalP"/>
    </source>
</evidence>
<keyword evidence="8" id="KW-1185">Reference proteome</keyword>
<evidence type="ECO:0000313" key="7">
    <source>
        <dbReference type="EMBL" id="MFD2870880.1"/>
    </source>
</evidence>
<dbReference type="PANTHER" id="PTHR42852:SF6">
    <property type="entry name" value="THIOL:DISULFIDE INTERCHANGE PROTEIN DSBE"/>
    <property type="match status" value="1"/>
</dbReference>
<evidence type="ECO:0000256" key="2">
    <source>
        <dbReference type="ARBA" id="ARBA00022748"/>
    </source>
</evidence>
<gene>
    <name evidence="7" type="ORF">ACFS5N_00280</name>
</gene>
<dbReference type="EMBL" id="JBHUPD010000001">
    <property type="protein sequence ID" value="MFD2870880.1"/>
    <property type="molecule type" value="Genomic_DNA"/>
</dbReference>
<keyword evidence="4" id="KW-0676">Redox-active center</keyword>
<dbReference type="SUPFAM" id="SSF52833">
    <property type="entry name" value="Thioredoxin-like"/>
    <property type="match status" value="1"/>
</dbReference>
<dbReference type="CDD" id="cd02966">
    <property type="entry name" value="TlpA_like_family"/>
    <property type="match status" value="1"/>
</dbReference>
<dbReference type="InterPro" id="IPR050553">
    <property type="entry name" value="Thioredoxin_ResA/DsbE_sf"/>
</dbReference>
<keyword evidence="3" id="KW-1015">Disulfide bond</keyword>
<feature type="chain" id="PRO_5045340523" evidence="5">
    <location>
        <begin position="28"/>
        <end position="190"/>
    </location>
</feature>
<reference evidence="8" key="1">
    <citation type="journal article" date="2019" name="Int. J. Syst. Evol. Microbiol.">
        <title>The Global Catalogue of Microorganisms (GCM) 10K type strain sequencing project: providing services to taxonomists for standard genome sequencing and annotation.</title>
        <authorList>
            <consortium name="The Broad Institute Genomics Platform"/>
            <consortium name="The Broad Institute Genome Sequencing Center for Infectious Disease"/>
            <person name="Wu L."/>
            <person name="Ma J."/>
        </authorList>
    </citation>
    <scope>NUCLEOTIDE SEQUENCE [LARGE SCALE GENOMIC DNA]</scope>
    <source>
        <strain evidence="8">KCTC 22437</strain>
    </source>
</reference>
<name>A0ABW5Y6H6_9SPHI</name>
<dbReference type="InterPro" id="IPR013766">
    <property type="entry name" value="Thioredoxin_domain"/>
</dbReference>